<evidence type="ECO:0000313" key="2">
    <source>
        <dbReference type="Proteomes" id="UP000043763"/>
    </source>
</evidence>
<evidence type="ECO:0000313" key="1">
    <source>
        <dbReference type="EMBL" id="CRF35126.1"/>
    </source>
</evidence>
<dbReference type="AlphaFoldDB" id="A0A0G4KAL6"/>
<gene>
    <name evidence="1" type="ORF">BRSU_2447</name>
</gene>
<dbReference type="EMBL" id="CVLB01000003">
    <property type="protein sequence ID" value="CRF35126.1"/>
    <property type="molecule type" value="Genomic_DNA"/>
</dbReference>
<proteinExistence type="predicted"/>
<dbReference type="RefSeq" id="WP_048595770.1">
    <property type="nucleotide sequence ID" value="NZ_CVLB01000003.1"/>
</dbReference>
<organism evidence="1 2">
    <name type="scientific">Brachyspira suanatina</name>
    <dbReference type="NCBI Taxonomy" id="381802"/>
    <lineage>
        <taxon>Bacteria</taxon>
        <taxon>Pseudomonadati</taxon>
        <taxon>Spirochaetota</taxon>
        <taxon>Spirochaetia</taxon>
        <taxon>Brachyspirales</taxon>
        <taxon>Brachyspiraceae</taxon>
        <taxon>Brachyspira</taxon>
    </lineage>
</organism>
<dbReference type="Pfam" id="PF15428">
    <property type="entry name" value="Imm26"/>
    <property type="match status" value="1"/>
</dbReference>
<accession>A0A0G4KAL6</accession>
<name>A0A0G4KAL6_9SPIR</name>
<keyword evidence="2" id="KW-1185">Reference proteome</keyword>
<sequence length="116" mass="14038">MKYFEKKEGNIFFIPLFLPNDIKDNIKNYSKTNFISEGNYAFGRLIEIDKSGGDLIEIFNYIGNIPNDKYDIIKSRLMFEPMHISMAFTKKRWRFIFEELNYDRERDSNYSKIIFY</sequence>
<protein>
    <submittedName>
        <fullName evidence="1">Uncharacterized protein</fullName>
    </submittedName>
</protein>
<reference evidence="2" key="1">
    <citation type="submission" date="2015-04" db="EMBL/GenBank/DDBJ databases">
        <authorList>
            <person name="Mushtaq Mamoona"/>
        </authorList>
    </citation>
    <scope>NUCLEOTIDE SEQUENCE [LARGE SCALE GENOMIC DNA]</scope>
    <source>
        <strain evidence="2">AN4859/03</strain>
    </source>
</reference>
<dbReference type="Proteomes" id="UP000043763">
    <property type="component" value="Unassembled WGS sequence"/>
</dbReference>
<dbReference type="InterPro" id="IPR029278">
    <property type="entry name" value="Imm26"/>
</dbReference>
<dbReference type="OrthoDB" id="8657476at2"/>